<proteinExistence type="predicted"/>
<keyword evidence="3" id="KW-1185">Reference proteome</keyword>
<name>A0A2A6BJP3_PRIPA</name>
<dbReference type="EnsemblMetazoa" id="PPA19613.1">
    <property type="protein sequence ID" value="PPA19613.1"/>
    <property type="gene ID" value="WBGene00109167"/>
</dbReference>
<gene>
    <name evidence="2" type="primary">WBGene00109167</name>
</gene>
<sequence>MGGDGGRTSVPSSFFYHSLYNSVGLTPRPSSSPLHFFLVHLFFPFPTLTYLMMMFEEKRDVVEEEVDESHTDTTGSKSSEQAIDKPYVTLAELAAELDQIRSDAMKPDGLKLIVDFENQKIIKLSPNEAIEHMQDRHTTAVHYESNDGTRFYAAADLAKTRRTSREKDTNVLRVRKLQCQWKSEYIEIRKVKSTERDAYYDERAKETDLLAEKRLEERKRKEAEDRKKEKNDKSREFWDERKQRDKKKRLKKTCGGNKIGPAVGSNGIGTRRQSSAVNRNDSDMDISDEEHDRIVVPIVPPPYRYSPIVSLTIPSSYRPSNLAPAFQPSSSSGLDLGHEHRRRSRSRSADGNGNHVDL</sequence>
<organism evidence="2 3">
    <name type="scientific">Pristionchus pacificus</name>
    <name type="common">Parasitic nematode worm</name>
    <dbReference type="NCBI Taxonomy" id="54126"/>
    <lineage>
        <taxon>Eukaryota</taxon>
        <taxon>Metazoa</taxon>
        <taxon>Ecdysozoa</taxon>
        <taxon>Nematoda</taxon>
        <taxon>Chromadorea</taxon>
        <taxon>Rhabditida</taxon>
        <taxon>Rhabditina</taxon>
        <taxon>Diplogasteromorpha</taxon>
        <taxon>Diplogasteroidea</taxon>
        <taxon>Neodiplogasteridae</taxon>
        <taxon>Pristionchus</taxon>
    </lineage>
</organism>
<reference evidence="2" key="2">
    <citation type="submission" date="2022-06" db="UniProtKB">
        <authorList>
            <consortium name="EnsemblMetazoa"/>
        </authorList>
    </citation>
    <scope>IDENTIFICATION</scope>
    <source>
        <strain evidence="2">PS312</strain>
    </source>
</reference>
<evidence type="ECO:0000256" key="1">
    <source>
        <dbReference type="SAM" id="MobiDB-lite"/>
    </source>
</evidence>
<reference evidence="3" key="1">
    <citation type="journal article" date="2008" name="Nat. Genet.">
        <title>The Pristionchus pacificus genome provides a unique perspective on nematode lifestyle and parasitism.</title>
        <authorList>
            <person name="Dieterich C."/>
            <person name="Clifton S.W."/>
            <person name="Schuster L.N."/>
            <person name="Chinwalla A."/>
            <person name="Delehaunty K."/>
            <person name="Dinkelacker I."/>
            <person name="Fulton L."/>
            <person name="Fulton R."/>
            <person name="Godfrey J."/>
            <person name="Minx P."/>
            <person name="Mitreva M."/>
            <person name="Roeseler W."/>
            <person name="Tian H."/>
            <person name="Witte H."/>
            <person name="Yang S.P."/>
            <person name="Wilson R.K."/>
            <person name="Sommer R.J."/>
        </authorList>
    </citation>
    <scope>NUCLEOTIDE SEQUENCE [LARGE SCALE GENOMIC DNA]</scope>
    <source>
        <strain evidence="3">PS312</strain>
    </source>
</reference>
<evidence type="ECO:0000313" key="3">
    <source>
        <dbReference type="Proteomes" id="UP000005239"/>
    </source>
</evidence>
<protein>
    <submittedName>
        <fullName evidence="2">Uncharacterized protein</fullName>
    </submittedName>
</protein>
<dbReference type="Proteomes" id="UP000005239">
    <property type="component" value="Unassembled WGS sequence"/>
</dbReference>
<accession>A0A8R1UCE8</accession>
<dbReference type="AlphaFoldDB" id="A0A2A6BJP3"/>
<feature type="region of interest" description="Disordered" evidence="1">
    <location>
        <begin position="319"/>
        <end position="358"/>
    </location>
</feature>
<feature type="region of interest" description="Disordered" evidence="1">
    <location>
        <begin position="218"/>
        <end position="289"/>
    </location>
</feature>
<feature type="compositionally biased region" description="Basic and acidic residues" evidence="1">
    <location>
        <begin position="218"/>
        <end position="243"/>
    </location>
</feature>
<evidence type="ECO:0000313" key="2">
    <source>
        <dbReference type="EnsemblMetazoa" id="PPA19613.1"/>
    </source>
</evidence>
<accession>A0A2A6BJP3</accession>